<evidence type="ECO:0000313" key="2">
    <source>
        <dbReference type="EMBL" id="MBB5207052.1"/>
    </source>
</evidence>
<organism evidence="2 3">
    <name type="scientific">Chiayiivirga flava</name>
    <dbReference type="NCBI Taxonomy" id="659595"/>
    <lineage>
        <taxon>Bacteria</taxon>
        <taxon>Pseudomonadati</taxon>
        <taxon>Pseudomonadota</taxon>
        <taxon>Gammaproteobacteria</taxon>
        <taxon>Lysobacterales</taxon>
        <taxon>Lysobacteraceae</taxon>
        <taxon>Chiayiivirga</taxon>
    </lineage>
</organism>
<keyword evidence="1" id="KW-0732">Signal</keyword>
<protein>
    <recommendedName>
        <fullName evidence="4">Secreted protein</fullName>
    </recommendedName>
</protein>
<feature type="signal peptide" evidence="1">
    <location>
        <begin position="1"/>
        <end position="27"/>
    </location>
</feature>
<sequence length="166" mass="17674">MTIRHSACRVGVLAALVLLFSAATAHAATFSTLEERMSASQFKAAGLDKLSPEELAALNAWLQGNAVPAGTAAPGMAPADAGSRIGFREQSPTGSVVSRLDGTFTGWDGKTRFNLENGQVWEQAEQGTVRGVNFDRPMVTIEPGLFGSWKLKVEGLNATTRVKRIK</sequence>
<dbReference type="RefSeq" id="WP_183959571.1">
    <property type="nucleotide sequence ID" value="NZ_JACHHP010000001.1"/>
</dbReference>
<evidence type="ECO:0000256" key="1">
    <source>
        <dbReference type="SAM" id="SignalP"/>
    </source>
</evidence>
<evidence type="ECO:0000313" key="3">
    <source>
        <dbReference type="Proteomes" id="UP000521199"/>
    </source>
</evidence>
<proteinExistence type="predicted"/>
<dbReference type="AlphaFoldDB" id="A0A7W8FY57"/>
<dbReference type="EMBL" id="JACHHP010000001">
    <property type="protein sequence ID" value="MBB5207052.1"/>
    <property type="molecule type" value="Genomic_DNA"/>
</dbReference>
<accession>A0A7W8FY57</accession>
<comment type="caution">
    <text evidence="2">The sequence shown here is derived from an EMBL/GenBank/DDBJ whole genome shotgun (WGS) entry which is preliminary data.</text>
</comment>
<keyword evidence="3" id="KW-1185">Reference proteome</keyword>
<evidence type="ECO:0008006" key="4">
    <source>
        <dbReference type="Google" id="ProtNLM"/>
    </source>
</evidence>
<feature type="chain" id="PRO_5031264452" description="Secreted protein" evidence="1">
    <location>
        <begin position="28"/>
        <end position="166"/>
    </location>
</feature>
<dbReference type="Proteomes" id="UP000521199">
    <property type="component" value="Unassembled WGS sequence"/>
</dbReference>
<reference evidence="2 3" key="1">
    <citation type="submission" date="2020-08" db="EMBL/GenBank/DDBJ databases">
        <title>Genomic Encyclopedia of Type Strains, Phase IV (KMG-IV): sequencing the most valuable type-strain genomes for metagenomic binning, comparative biology and taxonomic classification.</title>
        <authorList>
            <person name="Goeker M."/>
        </authorList>
    </citation>
    <scope>NUCLEOTIDE SEQUENCE [LARGE SCALE GENOMIC DNA]</scope>
    <source>
        <strain evidence="2 3">DSM 24163</strain>
    </source>
</reference>
<gene>
    <name evidence="2" type="ORF">HNQ52_000568</name>
</gene>
<name>A0A7W8FY57_9GAMM</name>